<feature type="domain" description="4Fe-4S ferredoxin-type" evidence="5">
    <location>
        <begin position="40"/>
        <end position="69"/>
    </location>
</feature>
<dbReference type="InterPro" id="IPR050395">
    <property type="entry name" value="4Fe4S_Ferredoxin_RnfB"/>
</dbReference>
<feature type="domain" description="4Fe-4S" evidence="6">
    <location>
        <begin position="386"/>
        <end position="448"/>
    </location>
</feature>
<dbReference type="PANTHER" id="PTHR43560:SF1">
    <property type="entry name" value="ION-TRANSLOCATING OXIDOREDUCTASE COMPLEX SUBUNIT B"/>
    <property type="match status" value="1"/>
</dbReference>
<gene>
    <name evidence="7" type="ORF">MSL71_25850</name>
</gene>
<dbReference type="RefSeq" id="WP_180140945.1">
    <property type="nucleotide sequence ID" value="NZ_CAADHO010000004.1"/>
</dbReference>
<dbReference type="PANTHER" id="PTHR43560">
    <property type="entry name" value="ION-TRANSLOCATING OXIDOREDUCTASE COMPLEX SUBUNIT B"/>
    <property type="match status" value="1"/>
</dbReference>
<evidence type="ECO:0000256" key="2">
    <source>
        <dbReference type="ARBA" id="ARBA00022723"/>
    </source>
</evidence>
<dbReference type="Pfam" id="PF02906">
    <property type="entry name" value="Fe_hyd_lg_C"/>
    <property type="match status" value="1"/>
</dbReference>
<dbReference type="SUPFAM" id="SSF54862">
    <property type="entry name" value="4Fe-4S ferredoxins"/>
    <property type="match status" value="1"/>
</dbReference>
<dbReference type="Proteomes" id="UP000507962">
    <property type="component" value="Unassembled WGS sequence"/>
</dbReference>
<dbReference type="InterPro" id="IPR017896">
    <property type="entry name" value="4Fe4S_Fe-S-bd"/>
</dbReference>
<dbReference type="Pfam" id="PF04060">
    <property type="entry name" value="FeS"/>
    <property type="match status" value="1"/>
</dbReference>
<dbReference type="Gene3D" id="3.30.70.20">
    <property type="match status" value="1"/>
</dbReference>
<accession>A0A4V6YUD8</accession>
<reference evidence="7 8" key="1">
    <citation type="submission" date="2019-03" db="EMBL/GenBank/DDBJ databases">
        <authorList>
            <person name="Nijsse B."/>
        </authorList>
    </citation>
    <scope>NUCLEOTIDE SEQUENCE [LARGE SCALE GENOMIC DNA]</scope>
    <source>
        <strain evidence="7">Desulfoluna butyratoxydans MSL71</strain>
    </source>
</reference>
<evidence type="ECO:0000313" key="8">
    <source>
        <dbReference type="Proteomes" id="UP000507962"/>
    </source>
</evidence>
<keyword evidence="3" id="KW-0408">Iron</keyword>
<evidence type="ECO:0000313" key="7">
    <source>
        <dbReference type="EMBL" id="VFQ44928.1"/>
    </source>
</evidence>
<dbReference type="EMBL" id="CAADHO010000004">
    <property type="protein sequence ID" value="VFQ44928.1"/>
    <property type="molecule type" value="Genomic_DNA"/>
</dbReference>
<dbReference type="Pfam" id="PF13237">
    <property type="entry name" value="Fer4_10"/>
    <property type="match status" value="1"/>
</dbReference>
<dbReference type="Gene3D" id="1.10.15.40">
    <property type="entry name" value="Electron transport complex subunit B, putative Fe-S cluster"/>
    <property type="match status" value="1"/>
</dbReference>
<dbReference type="InterPro" id="IPR007202">
    <property type="entry name" value="4Fe-4S_dom"/>
</dbReference>
<evidence type="ECO:0000256" key="1">
    <source>
        <dbReference type="ARBA" id="ARBA00022485"/>
    </source>
</evidence>
<evidence type="ECO:0000259" key="6">
    <source>
        <dbReference type="PROSITE" id="PS51656"/>
    </source>
</evidence>
<protein>
    <submittedName>
        <fullName evidence="7">Iron hydrogenase</fullName>
    </submittedName>
</protein>
<dbReference type="PROSITE" id="PS51656">
    <property type="entry name" value="4FE4S"/>
    <property type="match status" value="1"/>
</dbReference>
<dbReference type="AlphaFoldDB" id="A0A4V6YUD8"/>
<keyword evidence="2" id="KW-0479">Metal-binding</keyword>
<keyword evidence="1" id="KW-0004">4Fe-4S</keyword>
<dbReference type="InterPro" id="IPR004108">
    <property type="entry name" value="Fe_hydrogenase_lsu_C"/>
</dbReference>
<feature type="domain" description="4Fe-4S ferredoxin-type" evidence="5">
    <location>
        <begin position="11"/>
        <end position="39"/>
    </location>
</feature>
<dbReference type="PROSITE" id="PS51379">
    <property type="entry name" value="4FE4S_FER_2"/>
    <property type="match status" value="2"/>
</dbReference>
<evidence type="ECO:0000259" key="5">
    <source>
        <dbReference type="PROSITE" id="PS51379"/>
    </source>
</evidence>
<evidence type="ECO:0000256" key="4">
    <source>
        <dbReference type="ARBA" id="ARBA00023014"/>
    </source>
</evidence>
<dbReference type="PROSITE" id="PS00198">
    <property type="entry name" value="4FE4S_FER_1"/>
    <property type="match status" value="1"/>
</dbReference>
<dbReference type="SUPFAM" id="SSF53920">
    <property type="entry name" value="Fe-only hydrogenase"/>
    <property type="match status" value="1"/>
</dbReference>
<name>A0A4V6YUD8_9BACT</name>
<dbReference type="InterPro" id="IPR017900">
    <property type="entry name" value="4Fe4S_Fe_S_CS"/>
</dbReference>
<dbReference type="Gene3D" id="3.40.950.10">
    <property type="entry name" value="Fe-only Hydrogenase (Larger Subunit), Chain L, domain 3"/>
    <property type="match status" value="1"/>
</dbReference>
<evidence type="ECO:0000256" key="3">
    <source>
        <dbReference type="ARBA" id="ARBA00023004"/>
    </source>
</evidence>
<keyword evidence="4" id="KW-0411">Iron-sulfur</keyword>
<dbReference type="GO" id="GO:0046872">
    <property type="term" value="F:metal ion binding"/>
    <property type="evidence" value="ECO:0007669"/>
    <property type="project" value="UniProtKB-KW"/>
</dbReference>
<sequence>MSTEHAGAAGCYVSFDATLCDGCTRCVRGCPTKALRVRNGKVVHKQEACIGCGNCLRICPMGAVRAATTELARLKKSHISVALVTPILYAQFPGVLPKDILKGLKRLGFHHTVDMSYFFEMFQFATEEFVRQNRRTGEAPWPLISPVCPVVLRLIHARFPSLIPHIHPIKRPVAIMAKKVTRILSKHYGVNEGFINMVYINPCPTKKGDDPALPDQSFTNDGPYAMGICDIYSRLAKEVEHVRNIEAIPMAFASYEFEQCTSGDGLLWGMSGGETVASDIEKSLSVSGLEETVSMLEKIEMGLFRDTEYIELRACTEGCIGGALTAIDKYLAKSASLRMINLLGTGKRLNRDRINRLYEKEWFFSKRSEQKGSEGDGFTGTPFTIEEMRKIDGLIQLINGRDCAACGAPDCRTFAEDVVRGEVPVDACLLLRARGMTGEQVMTFINSKECGHACQGLG</sequence>
<proteinExistence type="predicted"/>
<dbReference type="GO" id="GO:0051539">
    <property type="term" value="F:4 iron, 4 sulfur cluster binding"/>
    <property type="evidence" value="ECO:0007669"/>
    <property type="project" value="UniProtKB-KW"/>
</dbReference>
<keyword evidence="8" id="KW-1185">Reference proteome</keyword>
<dbReference type="InterPro" id="IPR009016">
    <property type="entry name" value="Fe_hydrogenase"/>
</dbReference>
<organism evidence="7 8">
    <name type="scientific">Desulfoluna butyratoxydans</name>
    <dbReference type="NCBI Taxonomy" id="231438"/>
    <lineage>
        <taxon>Bacteria</taxon>
        <taxon>Pseudomonadati</taxon>
        <taxon>Thermodesulfobacteriota</taxon>
        <taxon>Desulfobacteria</taxon>
        <taxon>Desulfobacterales</taxon>
        <taxon>Desulfolunaceae</taxon>
        <taxon>Desulfoluna</taxon>
    </lineage>
</organism>